<dbReference type="GO" id="GO:0005829">
    <property type="term" value="C:cytosol"/>
    <property type="evidence" value="ECO:0007669"/>
    <property type="project" value="TreeGrafter"/>
</dbReference>
<keyword evidence="18" id="KW-0175">Coiled coil</keyword>
<evidence type="ECO:0000256" key="18">
    <source>
        <dbReference type="SAM" id="Coils"/>
    </source>
</evidence>
<evidence type="ECO:0000256" key="4">
    <source>
        <dbReference type="ARBA" id="ARBA00022723"/>
    </source>
</evidence>
<dbReference type="GO" id="GO:0006508">
    <property type="term" value="P:proteolysis"/>
    <property type="evidence" value="ECO:0007669"/>
    <property type="project" value="UniProtKB-KW"/>
</dbReference>
<dbReference type="EMBL" id="VULN01000004">
    <property type="protein sequence ID" value="MSS81729.1"/>
    <property type="molecule type" value="Genomic_DNA"/>
</dbReference>
<dbReference type="InterPro" id="IPR011650">
    <property type="entry name" value="Peptidase_M20_dimer"/>
</dbReference>
<feature type="domain" description="Peptidase M20 dimerisation" evidence="19">
    <location>
        <begin position="212"/>
        <end position="300"/>
    </location>
</feature>
<dbReference type="FunFam" id="3.40.630.10:FF:000018">
    <property type="entry name" value="Aminoacyl-histidine dipeptidase PepD"/>
    <property type="match status" value="1"/>
</dbReference>
<dbReference type="InterPro" id="IPR001160">
    <property type="entry name" value="Peptidase_M20C"/>
</dbReference>
<dbReference type="AlphaFoldDB" id="A0A6N7VJ81"/>
<comment type="similarity">
    <text evidence="12">Belongs to the peptidase M20C family.</text>
</comment>
<keyword evidence="5" id="KW-0378">Hydrolase</keyword>
<comment type="catalytic activity">
    <reaction evidence="9">
        <text>Hydrolysis of dipeptides, preferentially hydrophobic dipeptides including prolyl amino acids.</text>
        <dbReference type="EC" id="3.4.13.18"/>
    </reaction>
</comment>
<evidence type="ECO:0000256" key="7">
    <source>
        <dbReference type="ARBA" id="ARBA00023049"/>
    </source>
</evidence>
<dbReference type="SUPFAM" id="SSF53187">
    <property type="entry name" value="Zn-dependent exopeptidases"/>
    <property type="match status" value="1"/>
</dbReference>
<dbReference type="Proteomes" id="UP000441455">
    <property type="component" value="Unassembled WGS sequence"/>
</dbReference>
<comment type="cofactor">
    <cofactor evidence="2">
        <name>Zn(2+)</name>
        <dbReference type="ChEBI" id="CHEBI:29105"/>
    </cofactor>
</comment>
<proteinExistence type="inferred from homology"/>
<evidence type="ECO:0000256" key="1">
    <source>
        <dbReference type="ARBA" id="ARBA00001941"/>
    </source>
</evidence>
<keyword evidence="3" id="KW-0645">Protease</keyword>
<evidence type="ECO:0000259" key="19">
    <source>
        <dbReference type="Pfam" id="PF07687"/>
    </source>
</evidence>
<dbReference type="GO" id="GO:0070573">
    <property type="term" value="F:metallodipeptidase activity"/>
    <property type="evidence" value="ECO:0007669"/>
    <property type="project" value="TreeGrafter"/>
</dbReference>
<dbReference type="PANTHER" id="PTHR43501:SF1">
    <property type="entry name" value="CYTOSOL NON-SPECIFIC DIPEPTIDASE"/>
    <property type="match status" value="1"/>
</dbReference>
<evidence type="ECO:0000313" key="21">
    <source>
        <dbReference type="Proteomes" id="UP000441455"/>
    </source>
</evidence>
<keyword evidence="8" id="KW-0170">Cobalt</keyword>
<evidence type="ECO:0000313" key="20">
    <source>
        <dbReference type="EMBL" id="MSS81729.1"/>
    </source>
</evidence>
<reference evidence="20 21" key="1">
    <citation type="submission" date="2019-08" db="EMBL/GenBank/DDBJ databases">
        <title>In-depth cultivation of the pig gut microbiome towards novel bacterial diversity and tailored functional studies.</title>
        <authorList>
            <person name="Wylensek D."/>
            <person name="Hitch T.C.A."/>
            <person name="Clavel T."/>
        </authorList>
    </citation>
    <scope>NUCLEOTIDE SEQUENCE [LARGE SCALE GENOMIC DNA]</scope>
    <source>
        <strain evidence="20 21">WCA-389-WT-5B</strain>
    </source>
</reference>
<keyword evidence="6" id="KW-0862">Zinc</keyword>
<dbReference type="OrthoDB" id="9773892at2"/>
<name>A0A6N7VJ81_ACIFE</name>
<dbReference type="Gene3D" id="3.40.630.10">
    <property type="entry name" value="Zn peptidases"/>
    <property type="match status" value="2"/>
</dbReference>
<evidence type="ECO:0000256" key="3">
    <source>
        <dbReference type="ARBA" id="ARBA00022670"/>
    </source>
</evidence>
<dbReference type="InterPro" id="IPR002933">
    <property type="entry name" value="Peptidase_M20"/>
</dbReference>
<evidence type="ECO:0000256" key="5">
    <source>
        <dbReference type="ARBA" id="ARBA00022801"/>
    </source>
</evidence>
<evidence type="ECO:0000256" key="15">
    <source>
        <dbReference type="ARBA" id="ARBA00076004"/>
    </source>
</evidence>
<dbReference type="Pfam" id="PF07687">
    <property type="entry name" value="M20_dimer"/>
    <property type="match status" value="1"/>
</dbReference>
<evidence type="ECO:0000256" key="8">
    <source>
        <dbReference type="ARBA" id="ARBA00023285"/>
    </source>
</evidence>
<gene>
    <name evidence="20" type="ORF">FX155_03785</name>
</gene>
<dbReference type="FunFam" id="3.40.630.10:FF:000015">
    <property type="entry name" value="Aminoacyl-histidine dipeptidase PepD"/>
    <property type="match status" value="1"/>
</dbReference>
<evidence type="ECO:0000256" key="14">
    <source>
        <dbReference type="ARBA" id="ARBA00075285"/>
    </source>
</evidence>
<dbReference type="NCBIfam" id="TIGR01893">
    <property type="entry name" value="aa-his-dipept"/>
    <property type="match status" value="1"/>
</dbReference>
<dbReference type="EC" id="3.4.13.18" evidence="10"/>
<evidence type="ECO:0000256" key="12">
    <source>
        <dbReference type="ARBA" id="ARBA00061423"/>
    </source>
</evidence>
<evidence type="ECO:0000256" key="16">
    <source>
        <dbReference type="ARBA" id="ARBA00077688"/>
    </source>
</evidence>
<accession>A0A6N7VJ81</accession>
<dbReference type="Pfam" id="PF01546">
    <property type="entry name" value="Peptidase_M20"/>
    <property type="match status" value="1"/>
</dbReference>
<feature type="coiled-coil region" evidence="18">
    <location>
        <begin position="284"/>
        <end position="311"/>
    </location>
</feature>
<dbReference type="PIRSF" id="PIRSF016599">
    <property type="entry name" value="Xaa-His_dipept"/>
    <property type="match status" value="1"/>
</dbReference>
<evidence type="ECO:0000256" key="10">
    <source>
        <dbReference type="ARBA" id="ARBA00038976"/>
    </source>
</evidence>
<evidence type="ECO:0000256" key="13">
    <source>
        <dbReference type="ARBA" id="ARBA00071271"/>
    </source>
</evidence>
<evidence type="ECO:0000256" key="11">
    <source>
        <dbReference type="ARBA" id="ARBA00044252"/>
    </source>
</evidence>
<comment type="caution">
    <text evidence="20">The sequence shown here is derived from an EMBL/GenBank/DDBJ whole genome shotgun (WGS) entry which is preliminary data.</text>
</comment>
<keyword evidence="7" id="KW-0482">Metalloprotease</keyword>
<dbReference type="PRINTS" id="PR00934">
    <property type="entry name" value="XHISDIPTASE"/>
</dbReference>
<dbReference type="RefSeq" id="WP_154487820.1">
    <property type="nucleotide sequence ID" value="NZ_VULN01000004.1"/>
</dbReference>
<dbReference type="CDD" id="cd03890">
    <property type="entry name" value="M20_pepD"/>
    <property type="match status" value="1"/>
</dbReference>
<evidence type="ECO:0000256" key="17">
    <source>
        <dbReference type="ARBA" id="ARBA00078074"/>
    </source>
</evidence>
<sequence length="494" mass="54955">MMEKENFGSLEELLRHPVFRHFARICQIPHPSFKEKALSDALFQWAREKGYAVRQDEWNNVLLRKPASPGYENRPGVMLQAHLDMVCQKAKGVEHDFLQDPIHLELEGDILSTGGRTTLGADDGIGVALALALLEDGSFAHPELEVLLTTAEEEDLSGAQNVDASDFRSHYLVNIDNAVERHSVTGSCGGFGVNFHLPVTWEAVPEGARFFHLKVEGLQGGHSGEDIHRGRGNANIFLIRMLLSARKEMPLRLSSLHGGTFRLAIPRDGEAVVLVPRGKEEAFLQAVNAAAEELRREYKAVAANLKISVEETQGPDNGLVVSREVTDKFIQVLVLSPNGISEMNAAVPGVVQSSDNLGEIRLEREQNRLVVVYEIRTSFRSKAEYIWDKIHLLAQMVGGTCEKFAAYPGWPHDPDSRLTPLVQQVYEETFGEKMDATPIHSGLECGCLIEKKPDLDAISLGPDCWDLHSPQERLSVKSTIRMYEFLKKLLEQIA</sequence>
<comment type="cofactor">
    <cofactor evidence="1">
        <name>Co(2+)</name>
        <dbReference type="ChEBI" id="CHEBI:48828"/>
    </cofactor>
</comment>
<organism evidence="20 21">
    <name type="scientific">Acidaminococcus fermentans</name>
    <dbReference type="NCBI Taxonomy" id="905"/>
    <lineage>
        <taxon>Bacteria</taxon>
        <taxon>Bacillati</taxon>
        <taxon>Bacillota</taxon>
        <taxon>Negativicutes</taxon>
        <taxon>Acidaminococcales</taxon>
        <taxon>Acidaminococcaceae</taxon>
        <taxon>Acidaminococcus</taxon>
    </lineage>
</organism>
<evidence type="ECO:0000256" key="2">
    <source>
        <dbReference type="ARBA" id="ARBA00001947"/>
    </source>
</evidence>
<evidence type="ECO:0000256" key="9">
    <source>
        <dbReference type="ARBA" id="ARBA00036421"/>
    </source>
</evidence>
<evidence type="ECO:0000256" key="6">
    <source>
        <dbReference type="ARBA" id="ARBA00022833"/>
    </source>
</evidence>
<protein>
    <recommendedName>
        <fullName evidence="13">Cytosol non-specific dipeptidase</fullName>
        <ecNumber evidence="10">3.4.13.18</ecNumber>
    </recommendedName>
    <alternativeName>
        <fullName evidence="16">Aminoacyl-histidine dipeptidase</fullName>
    </alternativeName>
    <alternativeName>
        <fullName evidence="15">Beta-alanyl-histidine dipeptidase</fullName>
    </alternativeName>
    <alternativeName>
        <fullName evidence="14">Carnosinase</fullName>
    </alternativeName>
    <alternativeName>
        <fullName evidence="11">Peptidase D</fullName>
    </alternativeName>
    <alternativeName>
        <fullName evidence="17">Xaa-His dipeptidase</fullName>
    </alternativeName>
</protein>
<keyword evidence="4" id="KW-0479">Metal-binding</keyword>
<dbReference type="GO" id="GO:0046872">
    <property type="term" value="F:metal ion binding"/>
    <property type="evidence" value="ECO:0007669"/>
    <property type="project" value="UniProtKB-KW"/>
</dbReference>
<dbReference type="PANTHER" id="PTHR43501">
    <property type="entry name" value="CYTOSOL NON-SPECIFIC DIPEPTIDASE"/>
    <property type="match status" value="1"/>
</dbReference>